<accession>A0A6M0RS48</accession>
<protein>
    <recommendedName>
        <fullName evidence="3">Lipoprotein</fullName>
    </recommendedName>
</protein>
<reference evidence="1 2" key="1">
    <citation type="journal article" date="2020" name="Microb. Ecol.">
        <title>Ecogenomics of the Marine Benthic Filamentous Cyanobacterium Adonisia.</title>
        <authorList>
            <person name="Walter J.M."/>
            <person name="Coutinho F.H."/>
            <person name="Leomil L."/>
            <person name="Hargreaves P.I."/>
            <person name="Campeao M.E."/>
            <person name="Vieira V.V."/>
            <person name="Silva B.S."/>
            <person name="Fistarol G.O."/>
            <person name="Salomon P.S."/>
            <person name="Sawabe T."/>
            <person name="Mino S."/>
            <person name="Hosokawa M."/>
            <person name="Miyashita H."/>
            <person name="Maruyama F."/>
            <person name="van Verk M.C."/>
            <person name="Dutilh B.E."/>
            <person name="Thompson C.C."/>
            <person name="Thompson F.L."/>
        </authorList>
    </citation>
    <scope>NUCLEOTIDE SEQUENCE [LARGE SCALE GENOMIC DNA]</scope>
    <source>
        <strain evidence="1 2">CCMR0081</strain>
    </source>
</reference>
<dbReference type="PROSITE" id="PS51257">
    <property type="entry name" value="PROKAR_LIPOPROTEIN"/>
    <property type="match status" value="1"/>
</dbReference>
<keyword evidence="2" id="KW-1185">Reference proteome</keyword>
<dbReference type="AlphaFoldDB" id="A0A6M0RS48"/>
<evidence type="ECO:0000313" key="2">
    <source>
        <dbReference type="Proteomes" id="UP000481033"/>
    </source>
</evidence>
<name>A0A6M0RS48_9CYAN</name>
<evidence type="ECO:0008006" key="3">
    <source>
        <dbReference type="Google" id="ProtNLM"/>
    </source>
</evidence>
<evidence type="ECO:0000313" key="1">
    <source>
        <dbReference type="EMBL" id="NEZ58949.1"/>
    </source>
</evidence>
<dbReference type="EMBL" id="QXHD01000004">
    <property type="protein sequence ID" value="NEZ58949.1"/>
    <property type="molecule type" value="Genomic_DNA"/>
</dbReference>
<dbReference type="Gene3D" id="3.40.1000.10">
    <property type="entry name" value="Mog1/PsbP, alpha/beta/alpha sandwich"/>
    <property type="match status" value="1"/>
</dbReference>
<dbReference type="RefSeq" id="WP_163701855.1">
    <property type="nucleotide sequence ID" value="NZ_QXHD01000004.1"/>
</dbReference>
<sequence length="203" mass="22549">MVFRFYLQGRQGRVKSFSALVLSTCLLLGLTSCNRVGERTKDVINAISMQNLSNGQTLLKNEESDVQLTLPAGWVDVQTLRPDADLYVAHEDRTMYVMVLADPKKSELDGFPLGNHALQYLSFFDRGLSQKQPDKATNVTSLNGLNAVQYEIQGNVDNQAVTYLHTTVEGENSYFQVVGWTTAQAYSEAKGELLTVIESFRGS</sequence>
<comment type="caution">
    <text evidence="1">The sequence shown here is derived from an EMBL/GenBank/DDBJ whole genome shotgun (WGS) entry which is preliminary data.</text>
</comment>
<organism evidence="1 2">
    <name type="scientific">Adonisia turfae CCMR0081</name>
    <dbReference type="NCBI Taxonomy" id="2292702"/>
    <lineage>
        <taxon>Bacteria</taxon>
        <taxon>Bacillati</taxon>
        <taxon>Cyanobacteriota</taxon>
        <taxon>Adonisia</taxon>
        <taxon>Adonisia turfae</taxon>
    </lineage>
</organism>
<dbReference type="Proteomes" id="UP000481033">
    <property type="component" value="Unassembled WGS sequence"/>
</dbReference>
<gene>
    <name evidence="1" type="ORF">DXZ20_25565</name>
</gene>
<proteinExistence type="predicted"/>